<evidence type="ECO:0000256" key="7">
    <source>
        <dbReference type="SAM" id="Phobius"/>
    </source>
</evidence>
<keyword evidence="3" id="KW-1003">Cell membrane</keyword>
<dbReference type="PANTHER" id="PTHR40043:SF1">
    <property type="entry name" value="UPF0719 INNER MEMBRANE PROTEIN YJFL"/>
    <property type="match status" value="1"/>
</dbReference>
<dbReference type="AlphaFoldDB" id="A0AAF1KU26"/>
<evidence type="ECO:0000256" key="4">
    <source>
        <dbReference type="ARBA" id="ARBA00022692"/>
    </source>
</evidence>
<evidence type="ECO:0000313" key="9">
    <source>
        <dbReference type="Proteomes" id="UP001196068"/>
    </source>
</evidence>
<dbReference type="PANTHER" id="PTHR40043">
    <property type="entry name" value="UPF0719 INNER MEMBRANE PROTEIN YJFL"/>
    <property type="match status" value="1"/>
</dbReference>
<keyword evidence="9" id="KW-1185">Reference proteome</keyword>
<comment type="similarity">
    <text evidence="2">Belongs to the UPF0719 family.</text>
</comment>
<comment type="subcellular location">
    <subcellularLocation>
        <location evidence="1">Cell membrane</location>
        <topology evidence="1">Multi-pass membrane protein</topology>
    </subcellularLocation>
</comment>
<keyword evidence="6 7" id="KW-0472">Membrane</keyword>
<reference evidence="8" key="2">
    <citation type="journal article" date="2021" name="Syst. Appl. Microbiol.">
        <title>Roseomonas hellenica sp. nov., isolated from roots of wild-growing Alkanna tinctoria.</title>
        <authorList>
            <person name="Rat A."/>
            <person name="Naranjo H.D."/>
            <person name="Lebbe L."/>
            <person name="Cnockaert M."/>
            <person name="Krigas N."/>
            <person name="Grigoriadou K."/>
            <person name="Maloupa E."/>
            <person name="Willems A."/>
        </authorList>
    </citation>
    <scope>NUCLEOTIDE SEQUENCE</scope>
    <source>
        <strain evidence="8">LMG 28251</strain>
    </source>
</reference>
<dbReference type="EMBL" id="JAAEDH010000009">
    <property type="protein sequence ID" value="MBR0655347.1"/>
    <property type="molecule type" value="Genomic_DNA"/>
</dbReference>
<name>A0AAF1KU26_9PROT</name>
<feature type="transmembrane region" description="Helical" evidence="7">
    <location>
        <begin position="47"/>
        <end position="65"/>
    </location>
</feature>
<reference evidence="8" key="1">
    <citation type="submission" date="2020-01" db="EMBL/GenBank/DDBJ databases">
        <authorList>
            <person name="Rat A."/>
        </authorList>
    </citation>
    <scope>NUCLEOTIDE SEQUENCE</scope>
    <source>
        <strain evidence="8">LMG 28251</strain>
    </source>
</reference>
<evidence type="ECO:0000256" key="2">
    <source>
        <dbReference type="ARBA" id="ARBA00005779"/>
    </source>
</evidence>
<keyword evidence="4 7" id="KW-0812">Transmembrane</keyword>
<evidence type="ECO:0000256" key="6">
    <source>
        <dbReference type="ARBA" id="ARBA00023136"/>
    </source>
</evidence>
<dbReference type="Pfam" id="PF03994">
    <property type="entry name" value="DUF350"/>
    <property type="match status" value="1"/>
</dbReference>
<dbReference type="Proteomes" id="UP001196068">
    <property type="component" value="Unassembled WGS sequence"/>
</dbReference>
<evidence type="ECO:0000256" key="1">
    <source>
        <dbReference type="ARBA" id="ARBA00004651"/>
    </source>
</evidence>
<comment type="caution">
    <text evidence="8">The sequence shown here is derived from an EMBL/GenBank/DDBJ whole genome shotgun (WGS) entry which is preliminary data.</text>
</comment>
<evidence type="ECO:0000313" key="8">
    <source>
        <dbReference type="EMBL" id="MBR0655347.1"/>
    </source>
</evidence>
<proteinExistence type="inferred from homology"/>
<dbReference type="InterPro" id="IPR007140">
    <property type="entry name" value="DUF350"/>
</dbReference>
<accession>A0AAF1KU26</accession>
<gene>
    <name evidence="8" type="ORF">GXW79_09655</name>
</gene>
<evidence type="ECO:0000256" key="3">
    <source>
        <dbReference type="ARBA" id="ARBA00022475"/>
    </source>
</evidence>
<dbReference type="GO" id="GO:0005886">
    <property type="term" value="C:plasma membrane"/>
    <property type="evidence" value="ECO:0007669"/>
    <property type="project" value="UniProtKB-SubCell"/>
</dbReference>
<protein>
    <submittedName>
        <fullName evidence="8">DUF350 domain-containing protein</fullName>
    </submittedName>
</protein>
<evidence type="ECO:0000256" key="5">
    <source>
        <dbReference type="ARBA" id="ARBA00022989"/>
    </source>
</evidence>
<organism evidence="8 9">
    <name type="scientific">Plastoroseomonas arctica</name>
    <dbReference type="NCBI Taxonomy" id="1509237"/>
    <lineage>
        <taxon>Bacteria</taxon>
        <taxon>Pseudomonadati</taxon>
        <taxon>Pseudomonadota</taxon>
        <taxon>Alphaproteobacteria</taxon>
        <taxon>Acetobacterales</taxon>
        <taxon>Acetobacteraceae</taxon>
        <taxon>Plastoroseomonas</taxon>
    </lineage>
</organism>
<feature type="transmembrane region" description="Helical" evidence="7">
    <location>
        <begin position="12"/>
        <end position="35"/>
    </location>
</feature>
<keyword evidence="5 7" id="KW-1133">Transmembrane helix</keyword>
<sequence length="106" mass="10700">MRITPHSELALIRAGNAAAATALGGAMLGFAIAIAASVAHSANLLDAAVWSLVALVAQLLAFFAATRLFGAGWRAAIEERREMAPAVLKAAVSVAVGLINAACMAT</sequence>